<sequence>MWGRRWRLAVLAIWTILAHGRETGSEGGKVTLTPGRNIVPGVETRSDPPAAIRNPSGWREAKDNEEVDGNRPGIAVAEPEMSESGKNSVNNRLASESPDSGHREIELLVGKSEEDTQARETKSGIRKVERGAPVTPPAEEETTRKDEERDGTSRGVSRAKAASVDKDVTVDTSGKEKRRSFSQREGLNKGVGEPRQPGSIKGRLFGTNRGDEERRDPSGAASPELVKIAEKFLTDDPPTTTIKNLVSGVRGIIEPTSAGDLRTRGESSTATTARMISAPGVLRGRDVEEGGSSTRVNDPLQGHRDFAITRGTKGESSADIERCRNCCLPRGAGNCIERRNGGSGSTGSHVGPSSADDLSAGGKGEGKLEGGRRDTETDQEFGATRRETIPELSGKVFLAKACGEIGVSRPDVGGGKQDETTPGRSLIARLGDKYLASKKKRGMRESSSGPQKTRGEATRTIYPGEVVRDEESTLGPSDAEPTFHPVPMPEVAESKEPLLSSIFVSWNETTTMTEGAGQLDRVFTGQEDGDEYYSRIDESTEAAGSEASVFLGEFATPASVTSGLPEQDLLPVAIEGAFRTTENSAEFENSSRSTAALNQWPIKHSAVVEGDLVLGGLMMVHEREDSVTCGPVMPQGGVQALEAMLYTLDRLNSNGGILPGVKIGAHILDDCDKDTYGLEMAVDFIKGESTLSRGSESLSFRFVFRFYQPSDYRGSDVAGFLGAGIRFMVEK</sequence>
<evidence type="ECO:0000256" key="4">
    <source>
        <dbReference type="ARBA" id="ARBA00023136"/>
    </source>
</evidence>
<feature type="compositionally biased region" description="Basic and acidic residues" evidence="7">
    <location>
        <begin position="364"/>
        <end position="376"/>
    </location>
</feature>
<keyword evidence="4" id="KW-0472">Membrane</keyword>
<evidence type="ECO:0000256" key="7">
    <source>
        <dbReference type="SAM" id="MobiDB-lite"/>
    </source>
</evidence>
<keyword evidence="5" id="KW-0675">Receptor</keyword>
<evidence type="ECO:0000256" key="5">
    <source>
        <dbReference type="ARBA" id="ARBA00023170"/>
    </source>
</evidence>
<evidence type="ECO:0000256" key="6">
    <source>
        <dbReference type="ARBA" id="ARBA00023180"/>
    </source>
</evidence>
<dbReference type="InterPro" id="IPR000337">
    <property type="entry name" value="GPCR_3"/>
</dbReference>
<keyword evidence="2" id="KW-0812">Transmembrane</keyword>
<evidence type="ECO:0000256" key="1">
    <source>
        <dbReference type="ARBA" id="ARBA00004141"/>
    </source>
</evidence>
<feature type="compositionally biased region" description="Basic and acidic residues" evidence="7">
    <location>
        <begin position="141"/>
        <end position="152"/>
    </location>
</feature>
<proteinExistence type="predicted"/>
<dbReference type="RefSeq" id="XP_046587900.1">
    <property type="nucleotide sequence ID" value="XM_046731944.1"/>
</dbReference>
<dbReference type="Proteomes" id="UP000829291">
    <property type="component" value="Chromosome 2"/>
</dbReference>
<feature type="domain" description="Receptor ligand binding region" evidence="9">
    <location>
        <begin position="640"/>
        <end position="723"/>
    </location>
</feature>
<accession>A0ABM3FIQ9</accession>
<dbReference type="GeneID" id="124293037"/>
<dbReference type="Gene3D" id="3.40.50.2300">
    <property type="match status" value="1"/>
</dbReference>
<evidence type="ECO:0000256" key="2">
    <source>
        <dbReference type="ARBA" id="ARBA00022692"/>
    </source>
</evidence>
<feature type="compositionally biased region" description="Polar residues" evidence="7">
    <location>
        <begin position="84"/>
        <end position="98"/>
    </location>
</feature>
<dbReference type="SUPFAM" id="SSF53822">
    <property type="entry name" value="Periplasmic binding protein-like I"/>
    <property type="match status" value="1"/>
</dbReference>
<comment type="subcellular location">
    <subcellularLocation>
        <location evidence="1">Membrane</location>
        <topology evidence="1">Multi-pass membrane protein</topology>
    </subcellularLocation>
</comment>
<feature type="region of interest" description="Disordered" evidence="7">
    <location>
        <begin position="437"/>
        <end position="456"/>
    </location>
</feature>
<gene>
    <name evidence="11" type="primary">LOC124293037</name>
</gene>
<evidence type="ECO:0000256" key="3">
    <source>
        <dbReference type="ARBA" id="ARBA00022989"/>
    </source>
</evidence>
<feature type="compositionally biased region" description="Basic and acidic residues" evidence="7">
    <location>
        <begin position="99"/>
        <end position="130"/>
    </location>
</feature>
<feature type="compositionally biased region" description="Basic and acidic residues" evidence="7">
    <location>
        <begin position="163"/>
        <end position="175"/>
    </location>
</feature>
<dbReference type="InterPro" id="IPR028082">
    <property type="entry name" value="Peripla_BP_I"/>
</dbReference>
<evidence type="ECO:0000256" key="8">
    <source>
        <dbReference type="SAM" id="SignalP"/>
    </source>
</evidence>
<keyword evidence="3" id="KW-1133">Transmembrane helix</keyword>
<feature type="region of interest" description="Disordered" evidence="7">
    <location>
        <begin position="23"/>
        <end position="223"/>
    </location>
</feature>
<keyword evidence="8" id="KW-0732">Signal</keyword>
<protein>
    <submittedName>
        <fullName evidence="11">Uncharacterized protein LOC124293037</fullName>
    </submittedName>
</protein>
<feature type="region of interest" description="Disordered" evidence="7">
    <location>
        <begin position="284"/>
        <end position="314"/>
    </location>
</feature>
<feature type="chain" id="PRO_5046219565" evidence="8">
    <location>
        <begin position="21"/>
        <end position="731"/>
    </location>
</feature>
<dbReference type="Pfam" id="PF01094">
    <property type="entry name" value="ANF_receptor"/>
    <property type="match status" value="1"/>
</dbReference>
<evidence type="ECO:0000313" key="11">
    <source>
        <dbReference type="RefSeq" id="XP_046587900.1"/>
    </source>
</evidence>
<dbReference type="InterPro" id="IPR050726">
    <property type="entry name" value="mGluR"/>
</dbReference>
<name>A0ABM3FIQ9_NEOLC</name>
<dbReference type="InterPro" id="IPR001828">
    <property type="entry name" value="ANF_lig-bd_rcpt"/>
</dbReference>
<dbReference type="PANTHER" id="PTHR24060">
    <property type="entry name" value="METABOTROPIC GLUTAMATE RECEPTOR"/>
    <property type="match status" value="1"/>
</dbReference>
<keyword evidence="10" id="KW-1185">Reference proteome</keyword>
<feature type="region of interest" description="Disordered" evidence="7">
    <location>
        <begin position="339"/>
        <end position="388"/>
    </location>
</feature>
<reference evidence="11" key="1">
    <citation type="submission" date="2025-08" db="UniProtKB">
        <authorList>
            <consortium name="RefSeq"/>
        </authorList>
    </citation>
    <scope>IDENTIFICATION</scope>
    <source>
        <tissue evidence="11">Thorax and Abdomen</tissue>
    </source>
</reference>
<keyword evidence="6" id="KW-0325">Glycoprotein</keyword>
<feature type="signal peptide" evidence="8">
    <location>
        <begin position="1"/>
        <end position="20"/>
    </location>
</feature>
<organism evidence="10 11">
    <name type="scientific">Neodiprion lecontei</name>
    <name type="common">Redheaded pine sawfly</name>
    <dbReference type="NCBI Taxonomy" id="441921"/>
    <lineage>
        <taxon>Eukaryota</taxon>
        <taxon>Metazoa</taxon>
        <taxon>Ecdysozoa</taxon>
        <taxon>Arthropoda</taxon>
        <taxon>Hexapoda</taxon>
        <taxon>Insecta</taxon>
        <taxon>Pterygota</taxon>
        <taxon>Neoptera</taxon>
        <taxon>Endopterygota</taxon>
        <taxon>Hymenoptera</taxon>
        <taxon>Tenthredinoidea</taxon>
        <taxon>Diprionidae</taxon>
        <taxon>Diprioninae</taxon>
        <taxon>Neodiprion</taxon>
    </lineage>
</organism>
<evidence type="ECO:0000313" key="10">
    <source>
        <dbReference type="Proteomes" id="UP000829291"/>
    </source>
</evidence>
<dbReference type="PRINTS" id="PR00248">
    <property type="entry name" value="GPCRMGR"/>
</dbReference>
<evidence type="ECO:0000259" key="9">
    <source>
        <dbReference type="Pfam" id="PF01094"/>
    </source>
</evidence>